<name>A0ABV6JYR7_9PROT</name>
<evidence type="ECO:0000313" key="2">
    <source>
        <dbReference type="EMBL" id="MFC0410880.1"/>
    </source>
</evidence>
<evidence type="ECO:0000259" key="1">
    <source>
        <dbReference type="Pfam" id="PF12766"/>
    </source>
</evidence>
<reference evidence="2 3" key="1">
    <citation type="submission" date="2024-09" db="EMBL/GenBank/DDBJ databases">
        <authorList>
            <person name="Sun Q."/>
            <person name="Mori K."/>
        </authorList>
    </citation>
    <scope>NUCLEOTIDE SEQUENCE [LARGE SCALE GENOMIC DNA]</scope>
    <source>
        <strain evidence="2 3">TBRC 5777</strain>
    </source>
</reference>
<keyword evidence="3" id="KW-1185">Reference proteome</keyword>
<dbReference type="Proteomes" id="UP001589865">
    <property type="component" value="Unassembled WGS sequence"/>
</dbReference>
<dbReference type="Pfam" id="PF12766">
    <property type="entry name" value="Pyridox_oxase_2"/>
    <property type="match status" value="1"/>
</dbReference>
<dbReference type="SUPFAM" id="SSF50475">
    <property type="entry name" value="FMN-binding split barrel"/>
    <property type="match status" value="1"/>
</dbReference>
<proteinExistence type="predicted"/>
<organism evidence="2 3">
    <name type="scientific">Roseomonas elaeocarpi</name>
    <dbReference type="NCBI Taxonomy" id="907779"/>
    <lineage>
        <taxon>Bacteria</taxon>
        <taxon>Pseudomonadati</taxon>
        <taxon>Pseudomonadota</taxon>
        <taxon>Alphaproteobacteria</taxon>
        <taxon>Acetobacterales</taxon>
        <taxon>Roseomonadaceae</taxon>
        <taxon>Roseomonas</taxon>
    </lineage>
</organism>
<dbReference type="Gene3D" id="2.30.110.10">
    <property type="entry name" value="Electron Transport, Fmn-binding Protein, Chain A"/>
    <property type="match status" value="1"/>
</dbReference>
<accession>A0ABV6JYR7</accession>
<gene>
    <name evidence="2" type="ORF">ACFFGY_21765</name>
</gene>
<evidence type="ECO:0000313" key="3">
    <source>
        <dbReference type="Proteomes" id="UP001589865"/>
    </source>
</evidence>
<dbReference type="EMBL" id="JBHLUN010000021">
    <property type="protein sequence ID" value="MFC0410880.1"/>
    <property type="molecule type" value="Genomic_DNA"/>
</dbReference>
<protein>
    <submittedName>
        <fullName evidence="2">Pyridoxamine 5'-phosphate oxidase family protein</fullName>
    </submittedName>
</protein>
<dbReference type="InterPro" id="IPR012349">
    <property type="entry name" value="Split_barrel_FMN-bd"/>
</dbReference>
<dbReference type="InterPro" id="IPR024624">
    <property type="entry name" value="Pyridox_Oxase_Alr4036_FMN-bd"/>
</dbReference>
<sequence>MSDASAPDALRLFLDAGLAALSAALHEHDAPLRTLDVATTGPDGAARQRNVVLRGFDRTTLRLRFHSDRRAAKIVEMRRDPRASLLGWDAGRRLQLRLSGDASLHLDDELADAAWNETKEAERRTYGWSEVPGHVLAAPTPFPAAIDAARHNFCAVVVQLRELELLELGRDTHRRARFRFKDEDPARPVEARWLIP</sequence>
<feature type="domain" description="Pyridoxamine 5'-phosphate oxidase Alr4036 family FMN-binding" evidence="1">
    <location>
        <begin position="20"/>
        <end position="104"/>
    </location>
</feature>
<dbReference type="RefSeq" id="WP_377046639.1">
    <property type="nucleotide sequence ID" value="NZ_JBHLUN010000021.1"/>
</dbReference>
<comment type="caution">
    <text evidence="2">The sequence shown here is derived from an EMBL/GenBank/DDBJ whole genome shotgun (WGS) entry which is preliminary data.</text>
</comment>